<gene>
    <name evidence="1" type="ORF">E0H75_42250</name>
</gene>
<dbReference type="RefSeq" id="WP_131519370.1">
    <property type="nucleotide sequence ID" value="NZ_SJKD01000019.1"/>
</dbReference>
<dbReference type="AlphaFoldDB" id="A0A4R0IK59"/>
<proteinExistence type="predicted"/>
<dbReference type="EMBL" id="SJKD01000019">
    <property type="protein sequence ID" value="TCC33883.1"/>
    <property type="molecule type" value="Genomic_DNA"/>
</dbReference>
<keyword evidence="2" id="KW-1185">Reference proteome</keyword>
<reference evidence="1 2" key="1">
    <citation type="submission" date="2019-02" db="EMBL/GenBank/DDBJ databases">
        <title>Kribbella capetownensis sp. nov. and Kribbella speibonae sp. nov., isolated from soil.</title>
        <authorList>
            <person name="Curtis S.M."/>
            <person name="Norton I."/>
            <person name="Everest G.J."/>
            <person name="Meyers P.R."/>
        </authorList>
    </citation>
    <scope>NUCLEOTIDE SEQUENCE [LARGE SCALE GENOMIC DNA]</scope>
    <source>
        <strain evidence="1 2">YM53</strain>
    </source>
</reference>
<accession>A0A4R0IK59</accession>
<dbReference type="Proteomes" id="UP000293342">
    <property type="component" value="Unassembled WGS sequence"/>
</dbReference>
<name>A0A4R0IK59_9ACTN</name>
<organism evidence="1 2">
    <name type="scientific">Kribbella capetownensis</name>
    <dbReference type="NCBI Taxonomy" id="1572659"/>
    <lineage>
        <taxon>Bacteria</taxon>
        <taxon>Bacillati</taxon>
        <taxon>Actinomycetota</taxon>
        <taxon>Actinomycetes</taxon>
        <taxon>Propionibacteriales</taxon>
        <taxon>Kribbellaceae</taxon>
        <taxon>Kribbella</taxon>
    </lineage>
</organism>
<evidence type="ECO:0000313" key="1">
    <source>
        <dbReference type="EMBL" id="TCC33883.1"/>
    </source>
</evidence>
<evidence type="ECO:0000313" key="2">
    <source>
        <dbReference type="Proteomes" id="UP000293342"/>
    </source>
</evidence>
<sequence length="63" mass="7376">MSQVIARATYRNPWADAYRSLVTEQPGRDHRFELVRVASAVSWDSGERLTEDEIRERVEVLTR</sequence>
<comment type="caution">
    <text evidence="1">The sequence shown here is derived from an EMBL/GenBank/DDBJ whole genome shotgun (WGS) entry which is preliminary data.</text>
</comment>
<protein>
    <submittedName>
        <fullName evidence="1">Uncharacterized protein</fullName>
    </submittedName>
</protein>